<dbReference type="InParanoid" id="A9V255"/>
<dbReference type="InterPro" id="IPR000980">
    <property type="entry name" value="SH2"/>
</dbReference>
<dbReference type="KEGG" id="mbr:MONBRDRAFT_9122"/>
<dbReference type="PANTHER" id="PTHR10155:SF0">
    <property type="entry name" value="SUPPRESSOR OF CYTOKINE SIGNALING AT 36E, ISOFORM D"/>
    <property type="match status" value="1"/>
</dbReference>
<dbReference type="FunCoup" id="A9V255">
    <property type="interactions" value="69"/>
</dbReference>
<name>A9V255_MONBE</name>
<dbReference type="OMA" id="VERFMNG"/>
<dbReference type="Gene3D" id="3.30.505.10">
    <property type="entry name" value="SH2 domain"/>
    <property type="match status" value="1"/>
</dbReference>
<dbReference type="SUPFAM" id="SSF55550">
    <property type="entry name" value="SH2 domain"/>
    <property type="match status" value="1"/>
</dbReference>
<keyword evidence="6" id="KW-1185">Reference proteome</keyword>
<evidence type="ECO:0000256" key="3">
    <source>
        <dbReference type="SAM" id="MobiDB-lite"/>
    </source>
</evidence>
<evidence type="ECO:0000259" key="4">
    <source>
        <dbReference type="PROSITE" id="PS50001"/>
    </source>
</evidence>
<dbReference type="GeneID" id="5892234"/>
<dbReference type="Pfam" id="PF00017">
    <property type="entry name" value="SH2"/>
    <property type="match status" value="1"/>
</dbReference>
<accession>A9V255</accession>
<evidence type="ECO:0000256" key="1">
    <source>
        <dbReference type="ARBA" id="ARBA00022999"/>
    </source>
</evidence>
<dbReference type="AlphaFoldDB" id="A9V255"/>
<evidence type="ECO:0000313" key="5">
    <source>
        <dbReference type="EMBL" id="EDQ88194.1"/>
    </source>
</evidence>
<proteinExistence type="predicted"/>
<dbReference type="InterPro" id="IPR036860">
    <property type="entry name" value="SH2_dom_sf"/>
</dbReference>
<sequence>MARYYHGRITREEAVDRLLKEGVDGSFLLRMSTTQDGVYTLSLMQGESVRHIRIVNTIDGGYAISAGDPGVDSVWQLVETQMHNTLTSAYDRSDQVALRYPLKANGDVIAPDLLMSAGEAGIDAADFGDDVAAFLEGGVDAKALARQRSVKMSVRRPKDLKVASHDDPFAGLELPSDFDPDNLPENYIVPED</sequence>
<dbReference type="Proteomes" id="UP000001357">
    <property type="component" value="Unassembled WGS sequence"/>
</dbReference>
<dbReference type="RefSeq" id="XP_001746787.1">
    <property type="nucleotide sequence ID" value="XM_001746735.1"/>
</dbReference>
<feature type="domain" description="SH2" evidence="4">
    <location>
        <begin position="4"/>
        <end position="102"/>
    </location>
</feature>
<dbReference type="PRINTS" id="PR00401">
    <property type="entry name" value="SH2DOMAIN"/>
</dbReference>
<dbReference type="eggNOG" id="KOG0790">
    <property type="taxonomic scope" value="Eukaryota"/>
</dbReference>
<evidence type="ECO:0000313" key="6">
    <source>
        <dbReference type="Proteomes" id="UP000001357"/>
    </source>
</evidence>
<keyword evidence="1 2" id="KW-0727">SH2 domain</keyword>
<feature type="region of interest" description="Disordered" evidence="3">
    <location>
        <begin position="165"/>
        <end position="192"/>
    </location>
</feature>
<dbReference type="STRING" id="81824.A9V255"/>
<evidence type="ECO:0000256" key="2">
    <source>
        <dbReference type="PROSITE-ProRule" id="PRU00191"/>
    </source>
</evidence>
<reference evidence="5 6" key="1">
    <citation type="journal article" date="2008" name="Nature">
        <title>The genome of the choanoflagellate Monosiga brevicollis and the origin of metazoans.</title>
        <authorList>
            <consortium name="JGI Sequencing"/>
            <person name="King N."/>
            <person name="Westbrook M.J."/>
            <person name="Young S.L."/>
            <person name="Kuo A."/>
            <person name="Abedin M."/>
            <person name="Chapman J."/>
            <person name="Fairclough S."/>
            <person name="Hellsten U."/>
            <person name="Isogai Y."/>
            <person name="Letunic I."/>
            <person name="Marr M."/>
            <person name="Pincus D."/>
            <person name="Putnam N."/>
            <person name="Rokas A."/>
            <person name="Wright K.J."/>
            <person name="Zuzow R."/>
            <person name="Dirks W."/>
            <person name="Good M."/>
            <person name="Goodstein D."/>
            <person name="Lemons D."/>
            <person name="Li W."/>
            <person name="Lyons J.B."/>
            <person name="Morris A."/>
            <person name="Nichols S."/>
            <person name="Richter D.J."/>
            <person name="Salamov A."/>
            <person name="Bork P."/>
            <person name="Lim W.A."/>
            <person name="Manning G."/>
            <person name="Miller W.T."/>
            <person name="McGinnis W."/>
            <person name="Shapiro H."/>
            <person name="Tjian R."/>
            <person name="Grigoriev I.V."/>
            <person name="Rokhsar D."/>
        </authorList>
    </citation>
    <scope>NUCLEOTIDE SEQUENCE [LARGE SCALE GENOMIC DNA]</scope>
    <source>
        <strain evidence="6">MX1 / ATCC 50154</strain>
    </source>
</reference>
<dbReference type="SMART" id="SM00252">
    <property type="entry name" value="SH2"/>
    <property type="match status" value="1"/>
</dbReference>
<dbReference type="PROSITE" id="PS50001">
    <property type="entry name" value="SH2"/>
    <property type="match status" value="1"/>
</dbReference>
<dbReference type="EMBL" id="CH991555">
    <property type="protein sequence ID" value="EDQ88194.1"/>
    <property type="molecule type" value="Genomic_DNA"/>
</dbReference>
<protein>
    <recommendedName>
        <fullName evidence="4">SH2 domain-containing protein</fullName>
    </recommendedName>
</protein>
<gene>
    <name evidence="5" type="ORF">MONBRDRAFT_9122</name>
</gene>
<organism evidence="5 6">
    <name type="scientific">Monosiga brevicollis</name>
    <name type="common">Choanoflagellate</name>
    <dbReference type="NCBI Taxonomy" id="81824"/>
    <lineage>
        <taxon>Eukaryota</taxon>
        <taxon>Choanoflagellata</taxon>
        <taxon>Craspedida</taxon>
        <taxon>Salpingoecidae</taxon>
        <taxon>Monosiga</taxon>
    </lineage>
</organism>
<dbReference type="PANTHER" id="PTHR10155">
    <property type="entry name" value="PHOSPHATIDYLINOSITOL 3-KINASE REGULATORY SUBUNIT"/>
    <property type="match status" value="1"/>
</dbReference>
<dbReference type="CDD" id="cd00173">
    <property type="entry name" value="SH2"/>
    <property type="match status" value="1"/>
</dbReference>